<evidence type="ECO:0000256" key="3">
    <source>
        <dbReference type="ARBA" id="ARBA00020170"/>
    </source>
</evidence>
<proteinExistence type="inferred from homology"/>
<protein>
    <recommendedName>
        <fullName evidence="3 9">DNA replication and repair protein RecF</fullName>
    </recommendedName>
</protein>
<keyword evidence="5 9" id="KW-0235">DNA replication</keyword>
<accession>A0ABW2YPU9</accession>
<keyword evidence="7 9" id="KW-0067">ATP-binding</keyword>
<dbReference type="Gene3D" id="1.20.1050.90">
    <property type="entry name" value="RecF/RecN/SMC, N-terminal domain"/>
    <property type="match status" value="1"/>
</dbReference>
<comment type="caution">
    <text evidence="12">The sequence shown here is derived from an EMBL/GenBank/DDBJ whole genome shotgun (WGS) entry which is preliminary data.</text>
</comment>
<organism evidence="12 13">
    <name type="scientific">Lysobacter koreensis</name>
    <dbReference type="NCBI Taxonomy" id="266122"/>
    <lineage>
        <taxon>Bacteria</taxon>
        <taxon>Pseudomonadati</taxon>
        <taxon>Pseudomonadota</taxon>
        <taxon>Gammaproteobacteria</taxon>
        <taxon>Lysobacterales</taxon>
        <taxon>Lysobacteraceae</taxon>
        <taxon>Lysobacter</taxon>
    </lineage>
</organism>
<dbReference type="InterPro" id="IPR003395">
    <property type="entry name" value="RecF/RecN/SMC_N"/>
</dbReference>
<evidence type="ECO:0000256" key="7">
    <source>
        <dbReference type="ARBA" id="ARBA00022840"/>
    </source>
</evidence>
<dbReference type="InterPro" id="IPR001238">
    <property type="entry name" value="DNA-binding_RecF"/>
</dbReference>
<feature type="domain" description="RecF/RecN/SMC N-terminal" evidence="11">
    <location>
        <begin position="3"/>
        <end position="350"/>
    </location>
</feature>
<evidence type="ECO:0000256" key="8">
    <source>
        <dbReference type="ARBA" id="ARBA00023125"/>
    </source>
</evidence>
<keyword evidence="8 9" id="KW-0238">DNA-binding</keyword>
<comment type="similarity">
    <text evidence="2 9 10">Belongs to the RecF family.</text>
</comment>
<keyword evidence="13" id="KW-1185">Reference proteome</keyword>
<name>A0ABW2YPU9_9GAMM</name>
<reference evidence="13" key="1">
    <citation type="journal article" date="2019" name="Int. J. Syst. Evol. Microbiol.">
        <title>The Global Catalogue of Microorganisms (GCM) 10K type strain sequencing project: providing services to taxonomists for standard genome sequencing and annotation.</title>
        <authorList>
            <consortium name="The Broad Institute Genomics Platform"/>
            <consortium name="The Broad Institute Genome Sequencing Center for Infectious Disease"/>
            <person name="Wu L."/>
            <person name="Ma J."/>
        </authorList>
    </citation>
    <scope>NUCLEOTIDE SEQUENCE [LARGE SCALE GENOMIC DNA]</scope>
    <source>
        <strain evidence="13">CCUG 55491</strain>
    </source>
</reference>
<dbReference type="EMBL" id="JBHTIH010000004">
    <property type="protein sequence ID" value="MFD0739690.1"/>
    <property type="molecule type" value="Genomic_DNA"/>
</dbReference>
<comment type="subcellular location">
    <subcellularLocation>
        <location evidence="1 9 10">Cytoplasm</location>
    </subcellularLocation>
</comment>
<evidence type="ECO:0000313" key="12">
    <source>
        <dbReference type="EMBL" id="MFD0739690.1"/>
    </source>
</evidence>
<dbReference type="PANTHER" id="PTHR32182:SF0">
    <property type="entry name" value="DNA REPLICATION AND REPAIR PROTEIN RECF"/>
    <property type="match status" value="1"/>
</dbReference>
<dbReference type="SUPFAM" id="SSF52540">
    <property type="entry name" value="P-loop containing nucleoside triphosphate hydrolases"/>
    <property type="match status" value="1"/>
</dbReference>
<dbReference type="PROSITE" id="PS00617">
    <property type="entry name" value="RECF_1"/>
    <property type="match status" value="1"/>
</dbReference>
<dbReference type="HAMAP" id="MF_00365">
    <property type="entry name" value="RecF"/>
    <property type="match status" value="1"/>
</dbReference>
<dbReference type="PANTHER" id="PTHR32182">
    <property type="entry name" value="DNA REPLICATION AND REPAIR PROTEIN RECF"/>
    <property type="match status" value="1"/>
</dbReference>
<evidence type="ECO:0000256" key="9">
    <source>
        <dbReference type="HAMAP-Rule" id="MF_00365"/>
    </source>
</evidence>
<evidence type="ECO:0000256" key="6">
    <source>
        <dbReference type="ARBA" id="ARBA00022741"/>
    </source>
</evidence>
<keyword evidence="4 9" id="KW-0963">Cytoplasm</keyword>
<comment type="function">
    <text evidence="9 10">The RecF protein is involved in DNA metabolism; it is required for DNA replication and normal SOS inducibility. RecF binds preferentially to single-stranded, linear DNA. It also seems to bind ATP.</text>
</comment>
<evidence type="ECO:0000256" key="1">
    <source>
        <dbReference type="ARBA" id="ARBA00004496"/>
    </source>
</evidence>
<evidence type="ECO:0000256" key="2">
    <source>
        <dbReference type="ARBA" id="ARBA00008016"/>
    </source>
</evidence>
<dbReference type="InterPro" id="IPR027417">
    <property type="entry name" value="P-loop_NTPase"/>
</dbReference>
<feature type="binding site" evidence="9">
    <location>
        <begin position="30"/>
        <end position="37"/>
    </location>
    <ligand>
        <name>ATP</name>
        <dbReference type="ChEBI" id="CHEBI:30616"/>
    </ligand>
</feature>
<dbReference type="RefSeq" id="WP_386812720.1">
    <property type="nucleotide sequence ID" value="NZ_JBHTIH010000004.1"/>
</dbReference>
<evidence type="ECO:0000313" key="13">
    <source>
        <dbReference type="Proteomes" id="UP001597090"/>
    </source>
</evidence>
<keyword evidence="9 10" id="KW-0227">DNA damage</keyword>
<gene>
    <name evidence="9 12" type="primary">recF</name>
    <name evidence="12" type="ORF">ACFQZQ_10405</name>
</gene>
<evidence type="ECO:0000256" key="5">
    <source>
        <dbReference type="ARBA" id="ARBA00022705"/>
    </source>
</evidence>
<evidence type="ECO:0000256" key="10">
    <source>
        <dbReference type="RuleBase" id="RU000578"/>
    </source>
</evidence>
<keyword evidence="9 10" id="KW-0742">SOS response</keyword>
<sequence>MHVTRLEIRNLRRFADVSLAPAPGLNLITGDNGAGKTSVLEALHLMAYGRSFRARVRDGLVRAGAEALEVFVEWQETPQPPRPGDAATTDGAVQHALVRKAGLRHSGREWAGRLDGAPVAHLGELCAALAVVSFEPGSHALITGGGESRRRYLDWGLFHVEPDFLPLWRRYARALKQRNALLKARSRDAQLDAWDHELAQAGEPLSQRRQLYLEALQPRFAALAAELAPMLGNTALEYLPGWRREELPLADALLLARDRDLQLGYTSVGPHRADWKVEFSQVPGRDALSRGQAKLAALSALLAQAEHHAAVRRQWPVIALDDLASELDRHHQQRVLARLLASGAQALITGTEAPPGLLDLGVAIHRFHVEHAELRDLNRAD</sequence>
<dbReference type="Pfam" id="PF02463">
    <property type="entry name" value="SMC_N"/>
    <property type="match status" value="1"/>
</dbReference>
<dbReference type="InterPro" id="IPR042174">
    <property type="entry name" value="RecF_2"/>
</dbReference>
<keyword evidence="6 9" id="KW-0547">Nucleotide-binding</keyword>
<dbReference type="Gene3D" id="3.40.50.300">
    <property type="entry name" value="P-loop containing nucleotide triphosphate hydrolases"/>
    <property type="match status" value="1"/>
</dbReference>
<evidence type="ECO:0000256" key="4">
    <source>
        <dbReference type="ARBA" id="ARBA00022490"/>
    </source>
</evidence>
<keyword evidence="9 10" id="KW-0234">DNA repair</keyword>
<evidence type="ECO:0000259" key="11">
    <source>
        <dbReference type="Pfam" id="PF02463"/>
    </source>
</evidence>
<dbReference type="PROSITE" id="PS00618">
    <property type="entry name" value="RECF_2"/>
    <property type="match status" value="1"/>
</dbReference>
<dbReference type="NCBIfam" id="TIGR00611">
    <property type="entry name" value="recf"/>
    <property type="match status" value="1"/>
</dbReference>
<dbReference type="Proteomes" id="UP001597090">
    <property type="component" value="Unassembled WGS sequence"/>
</dbReference>
<dbReference type="InterPro" id="IPR018078">
    <property type="entry name" value="DNA-binding_RecF_CS"/>
</dbReference>